<dbReference type="InterPro" id="IPR036250">
    <property type="entry name" value="AcylCo_DH-like_C"/>
</dbReference>
<dbReference type="Gene3D" id="1.20.140.10">
    <property type="entry name" value="Butyryl-CoA Dehydrogenase, subunit A, domain 3"/>
    <property type="match status" value="1"/>
</dbReference>
<reference evidence="2" key="1">
    <citation type="journal article" date="2014" name="Front. Microbiol.">
        <title>High frequency of phylogenetically diverse reductive dehalogenase-homologous genes in deep subseafloor sedimentary metagenomes.</title>
        <authorList>
            <person name="Kawai M."/>
            <person name="Futagami T."/>
            <person name="Toyoda A."/>
            <person name="Takaki Y."/>
            <person name="Nishi S."/>
            <person name="Hori S."/>
            <person name="Arai W."/>
            <person name="Tsubouchi T."/>
            <person name="Morono Y."/>
            <person name="Uchiyama I."/>
            <person name="Ito T."/>
            <person name="Fujiyama A."/>
            <person name="Inagaki F."/>
            <person name="Takami H."/>
        </authorList>
    </citation>
    <scope>NUCLEOTIDE SEQUENCE</scope>
    <source>
        <strain evidence="2">Expedition CK06-06</strain>
    </source>
</reference>
<dbReference type="InterPro" id="IPR004925">
    <property type="entry name" value="HpaB/PvcC/4-BUDH"/>
</dbReference>
<name>X1MWS8_9ZZZZ</name>
<feature type="non-terminal residue" evidence="2">
    <location>
        <position position="1"/>
    </location>
</feature>
<dbReference type="EMBL" id="BARV01022298">
    <property type="protein sequence ID" value="GAI19135.1"/>
    <property type="molecule type" value="Genomic_DNA"/>
</dbReference>
<dbReference type="GO" id="GO:0016627">
    <property type="term" value="F:oxidoreductase activity, acting on the CH-CH group of donors"/>
    <property type="evidence" value="ECO:0007669"/>
    <property type="project" value="InterPro"/>
</dbReference>
<proteinExistence type="predicted"/>
<accession>X1MWS8</accession>
<evidence type="ECO:0000259" key="1">
    <source>
        <dbReference type="Pfam" id="PF03241"/>
    </source>
</evidence>
<dbReference type="SUPFAM" id="SSF47203">
    <property type="entry name" value="Acyl-CoA dehydrogenase C-terminal domain-like"/>
    <property type="match status" value="1"/>
</dbReference>
<evidence type="ECO:0000313" key="2">
    <source>
        <dbReference type="EMBL" id="GAI19135.1"/>
    </source>
</evidence>
<sequence>GGCKCGVGDVLIGAAATACDYNGMAKRPSHINHKLAEMLKVTEAIYGCSIAASVESKPTPSGIYAVDPVQSNISKLYEGKELAEVVRMMIEIAGGMVADVPSDKDFENPEIGPLLQKYLKGAENVSTENRIRMFRLIEKLAFESRDIVSNIHGAGSPETHRMTVLRNSNIDEKKSFAKKLAGIKEEA</sequence>
<dbReference type="InterPro" id="IPR024719">
    <property type="entry name" value="HpaB/PvcC/4-BUDH_C"/>
</dbReference>
<feature type="domain" description="HpaB/PvcC/4-BUDH C-terminal" evidence="1">
    <location>
        <begin position="2"/>
        <end position="182"/>
    </location>
</feature>
<protein>
    <recommendedName>
        <fullName evidence="1">HpaB/PvcC/4-BUDH C-terminal domain-containing protein</fullName>
    </recommendedName>
</protein>
<gene>
    <name evidence="2" type="ORF">S06H3_36782</name>
</gene>
<dbReference type="Pfam" id="PF03241">
    <property type="entry name" value="HpaB"/>
    <property type="match status" value="1"/>
</dbReference>
<dbReference type="PANTHER" id="PTHR36117:SF3">
    <property type="entry name" value="4-HYDROXYPHENYLACETATE 3-MONOOXYGENASE-RELATED"/>
    <property type="match status" value="1"/>
</dbReference>
<dbReference type="AlphaFoldDB" id="X1MWS8"/>
<organism evidence="2">
    <name type="scientific">marine sediment metagenome</name>
    <dbReference type="NCBI Taxonomy" id="412755"/>
    <lineage>
        <taxon>unclassified sequences</taxon>
        <taxon>metagenomes</taxon>
        <taxon>ecological metagenomes</taxon>
    </lineage>
</organism>
<dbReference type="PANTHER" id="PTHR36117">
    <property type="entry name" value="4-HYDROXYPHENYLACETATE 3-MONOOXYGENASE-RELATED"/>
    <property type="match status" value="1"/>
</dbReference>
<comment type="caution">
    <text evidence="2">The sequence shown here is derived from an EMBL/GenBank/DDBJ whole genome shotgun (WGS) entry which is preliminary data.</text>
</comment>